<organism evidence="1 2">
    <name type="scientific">Chryseobacterium herbae</name>
    <dbReference type="NCBI Taxonomy" id="2976476"/>
    <lineage>
        <taxon>Bacteria</taxon>
        <taxon>Pseudomonadati</taxon>
        <taxon>Bacteroidota</taxon>
        <taxon>Flavobacteriia</taxon>
        <taxon>Flavobacteriales</taxon>
        <taxon>Weeksellaceae</taxon>
        <taxon>Chryseobacterium group</taxon>
        <taxon>Chryseobacterium</taxon>
    </lineage>
</organism>
<dbReference type="EMBL" id="JAOAMU010000003">
    <property type="protein sequence ID" value="MCT2562278.1"/>
    <property type="molecule type" value="Genomic_DNA"/>
</dbReference>
<dbReference type="Proteomes" id="UP001525566">
    <property type="component" value="Unassembled WGS sequence"/>
</dbReference>
<proteinExistence type="predicted"/>
<accession>A0ABT2ITX4</accession>
<protein>
    <recommendedName>
        <fullName evidence="3">Lipoprotein</fullName>
    </recommendedName>
</protein>
<gene>
    <name evidence="1" type="ORF">N0B48_10285</name>
</gene>
<evidence type="ECO:0000313" key="1">
    <source>
        <dbReference type="EMBL" id="MCT2562278.1"/>
    </source>
</evidence>
<dbReference type="PROSITE" id="PS51257">
    <property type="entry name" value="PROKAR_LIPOPROTEIN"/>
    <property type="match status" value="1"/>
</dbReference>
<comment type="caution">
    <text evidence="1">The sequence shown here is derived from an EMBL/GenBank/DDBJ whole genome shotgun (WGS) entry which is preliminary data.</text>
</comment>
<keyword evidence="2" id="KW-1185">Reference proteome</keyword>
<reference evidence="1 2" key="1">
    <citation type="submission" date="2022-09" db="EMBL/GenBank/DDBJ databases">
        <title>Chryseobacterium oleae sp.nov., isolated from the inter-root soil of Pyrola calliantha H. Andr. in Tibet.</title>
        <authorList>
            <person name="Li Z."/>
        </authorList>
    </citation>
    <scope>NUCLEOTIDE SEQUENCE [LARGE SCALE GENOMIC DNA]</scope>
    <source>
        <strain evidence="2">pc1-10</strain>
    </source>
</reference>
<dbReference type="RefSeq" id="WP_259838720.1">
    <property type="nucleotide sequence ID" value="NZ_JAOAMU010000003.1"/>
</dbReference>
<name>A0ABT2ITX4_9FLAO</name>
<sequence>MKCKILILIGGIFSLFSCNKKRMDFKFCYDSCLANESICFIMENNSDKKYIYYLPSSISDEGWGYYTGTKIIINDSDGQEPKVSGPIYLDKLFLNEKEMNEFILNEKKDSLLWINLLNKGMNIDYYWVKSYRAMQKNKFFVGPNEKNKFFKKIVFFKKQLKESGTYYTFDKNKKYFIQVEMEFDSTRIKEHLTPFDLDSLRKNHIKIFHGKLKTKKVPLILE</sequence>
<evidence type="ECO:0000313" key="2">
    <source>
        <dbReference type="Proteomes" id="UP001525566"/>
    </source>
</evidence>
<evidence type="ECO:0008006" key="3">
    <source>
        <dbReference type="Google" id="ProtNLM"/>
    </source>
</evidence>